<reference evidence="1" key="1">
    <citation type="journal article" date="2014" name="Int. J. Syst. Evol. Microbiol.">
        <title>Complete genome sequence of Corynebacterium casei LMG S-19264T (=DSM 44701T), isolated from a smear-ripened cheese.</title>
        <authorList>
            <consortium name="US DOE Joint Genome Institute (JGI-PGF)"/>
            <person name="Walter F."/>
            <person name="Albersmeier A."/>
            <person name="Kalinowski J."/>
            <person name="Ruckert C."/>
        </authorList>
    </citation>
    <scope>NUCLEOTIDE SEQUENCE</scope>
    <source>
        <strain evidence="1">JCM 3276</strain>
    </source>
</reference>
<gene>
    <name evidence="1" type="ORF">GCM10010171_27410</name>
</gene>
<accession>A0A918GF74</accession>
<reference evidence="1" key="2">
    <citation type="submission" date="2020-09" db="EMBL/GenBank/DDBJ databases">
        <authorList>
            <person name="Sun Q."/>
            <person name="Ohkuma M."/>
        </authorList>
    </citation>
    <scope>NUCLEOTIDE SEQUENCE</scope>
    <source>
        <strain evidence="1">JCM 3276</strain>
    </source>
</reference>
<dbReference type="AlphaFoldDB" id="A0A918GF74"/>
<keyword evidence="2" id="KW-1185">Reference proteome</keyword>
<dbReference type="Proteomes" id="UP000660680">
    <property type="component" value="Unassembled WGS sequence"/>
</dbReference>
<organism evidence="1 2">
    <name type="scientific">Actinokineospora fastidiosa</name>
    <dbReference type="NCBI Taxonomy" id="1816"/>
    <lineage>
        <taxon>Bacteria</taxon>
        <taxon>Bacillati</taxon>
        <taxon>Actinomycetota</taxon>
        <taxon>Actinomycetes</taxon>
        <taxon>Pseudonocardiales</taxon>
        <taxon>Pseudonocardiaceae</taxon>
        <taxon>Actinokineospora</taxon>
    </lineage>
</organism>
<comment type="caution">
    <text evidence="1">The sequence shown here is derived from an EMBL/GenBank/DDBJ whole genome shotgun (WGS) entry which is preliminary data.</text>
</comment>
<dbReference type="EMBL" id="BMRB01000002">
    <property type="protein sequence ID" value="GGS31998.1"/>
    <property type="molecule type" value="Genomic_DNA"/>
</dbReference>
<evidence type="ECO:0000313" key="2">
    <source>
        <dbReference type="Proteomes" id="UP000660680"/>
    </source>
</evidence>
<evidence type="ECO:0000313" key="1">
    <source>
        <dbReference type="EMBL" id="GGS31998.1"/>
    </source>
</evidence>
<sequence>MGAGLACHPVDLPEGYHTQGGGAELALSLARALGALAWQAAVSLRAAPPPWLW</sequence>
<protein>
    <submittedName>
        <fullName evidence="1">Uncharacterized protein</fullName>
    </submittedName>
</protein>
<proteinExistence type="predicted"/>
<name>A0A918GF74_9PSEU</name>